<feature type="compositionally biased region" description="Basic and acidic residues" evidence="1">
    <location>
        <begin position="24"/>
        <end position="36"/>
    </location>
</feature>
<sequence length="304" mass="34173">MTTGRGNGETTRTTPQGSGRPRRPTREHAEHSYELSSETLREAVLELLRLAVEYETPHAPMDPHLAVSDRAIRVAVGKLSGTPTVLKKVVQTVLRHRDERRKLVKQVRTAQALREVADLVRKRRQKWNSEQADRKRKGLPSHSLNHNEPFRRELTNFVRSRFAWWEVPLPSTLLTRVVDAAVPRSTLDLADKDEGLLRRLANVVGHEVTDVGPETLEKTSAALGGRKQRAGHFKRPLDARCMLDDEPVGGSEMLGYLLRLLASRGLPERLVDAVMKVWNEELLAIVRRYDAGAPPSPESPTDPS</sequence>
<dbReference type="EMBL" id="JEMA01000372">
    <property type="protein sequence ID" value="KYF70801.1"/>
    <property type="molecule type" value="Genomic_DNA"/>
</dbReference>
<feature type="region of interest" description="Disordered" evidence="1">
    <location>
        <begin position="1"/>
        <end position="36"/>
    </location>
</feature>
<feature type="compositionally biased region" description="Low complexity" evidence="1">
    <location>
        <begin position="1"/>
        <end position="14"/>
    </location>
</feature>
<dbReference type="OrthoDB" id="9866526at2"/>
<organism evidence="2 3">
    <name type="scientific">Sorangium cellulosum</name>
    <name type="common">Polyangium cellulosum</name>
    <dbReference type="NCBI Taxonomy" id="56"/>
    <lineage>
        <taxon>Bacteria</taxon>
        <taxon>Pseudomonadati</taxon>
        <taxon>Myxococcota</taxon>
        <taxon>Polyangia</taxon>
        <taxon>Polyangiales</taxon>
        <taxon>Polyangiaceae</taxon>
        <taxon>Sorangium</taxon>
    </lineage>
</organism>
<gene>
    <name evidence="2" type="ORF">BE15_30285</name>
</gene>
<evidence type="ECO:0000256" key="1">
    <source>
        <dbReference type="SAM" id="MobiDB-lite"/>
    </source>
</evidence>
<comment type="caution">
    <text evidence="2">The sequence shown here is derived from an EMBL/GenBank/DDBJ whole genome shotgun (WGS) entry which is preliminary data.</text>
</comment>
<name>A0A150QS43_SORCE</name>
<protein>
    <submittedName>
        <fullName evidence="2">Uncharacterized protein</fullName>
    </submittedName>
</protein>
<reference evidence="2 3" key="1">
    <citation type="submission" date="2014-02" db="EMBL/GenBank/DDBJ databases">
        <title>The small core and large imbalanced accessory genome model reveals a collaborative survival strategy of Sorangium cellulosum strains in nature.</title>
        <authorList>
            <person name="Han K."/>
            <person name="Peng R."/>
            <person name="Blom J."/>
            <person name="Li Y.-Z."/>
        </authorList>
    </citation>
    <scope>NUCLEOTIDE SEQUENCE [LARGE SCALE GENOMIC DNA]</scope>
    <source>
        <strain evidence="2 3">So0008-312</strain>
    </source>
</reference>
<accession>A0A150QS43</accession>
<feature type="region of interest" description="Disordered" evidence="1">
    <location>
        <begin position="124"/>
        <end position="145"/>
    </location>
</feature>
<proteinExistence type="predicted"/>
<dbReference type="AlphaFoldDB" id="A0A150QS43"/>
<evidence type="ECO:0000313" key="2">
    <source>
        <dbReference type="EMBL" id="KYF70801.1"/>
    </source>
</evidence>
<dbReference type="Proteomes" id="UP000075260">
    <property type="component" value="Unassembled WGS sequence"/>
</dbReference>
<evidence type="ECO:0000313" key="3">
    <source>
        <dbReference type="Proteomes" id="UP000075260"/>
    </source>
</evidence>